<dbReference type="EMBL" id="FMIK01000018">
    <property type="protein sequence ID" value="SCL87131.1"/>
    <property type="molecule type" value="Genomic_DNA"/>
</dbReference>
<dbReference type="Proteomes" id="UP000242164">
    <property type="component" value="Unassembled WGS sequence"/>
</dbReference>
<name>A0AAX2CDX1_9BACI</name>
<evidence type="ECO:0000313" key="2">
    <source>
        <dbReference type="Proteomes" id="UP000242164"/>
    </source>
</evidence>
<proteinExistence type="predicted"/>
<dbReference type="AlphaFoldDB" id="A0AAX2CDX1"/>
<gene>
    <name evidence="1" type="ORF">BCB44BAC_01090</name>
</gene>
<organism evidence="1 2">
    <name type="scientific">Bacillus cytotoxicus</name>
    <dbReference type="NCBI Taxonomy" id="580165"/>
    <lineage>
        <taxon>Bacteria</taxon>
        <taxon>Bacillati</taxon>
        <taxon>Bacillota</taxon>
        <taxon>Bacilli</taxon>
        <taxon>Bacillales</taxon>
        <taxon>Bacillaceae</taxon>
        <taxon>Bacillus</taxon>
        <taxon>Bacillus cereus group</taxon>
    </lineage>
</organism>
<protein>
    <submittedName>
        <fullName evidence="1">Uncharacterized protein</fullName>
    </submittedName>
</protein>
<accession>A0AAX2CDX1</accession>
<reference evidence="1 2" key="1">
    <citation type="submission" date="2016-08" db="EMBL/GenBank/DDBJ databases">
        <authorList>
            <person name="Loux V."/>
            <person name="Rue O."/>
        </authorList>
    </citation>
    <scope>NUCLEOTIDE SEQUENCE [LARGE SCALE GENOMIC DNA]</scope>
    <source>
        <strain evidence="1 2">AFSSA_08CEB44bac</strain>
    </source>
</reference>
<comment type="caution">
    <text evidence="1">The sequence shown here is derived from an EMBL/GenBank/DDBJ whole genome shotgun (WGS) entry which is preliminary data.</text>
</comment>
<evidence type="ECO:0000313" key="1">
    <source>
        <dbReference type="EMBL" id="SCL87131.1"/>
    </source>
</evidence>
<sequence>MAGMSRINLIHHLWNTFFTGN</sequence>